<keyword evidence="3" id="KW-0808">Transferase</keyword>
<keyword evidence="3" id="KW-0695">RNA-directed DNA polymerase</keyword>
<comment type="similarity">
    <text evidence="1">Belongs to the bacterial reverse transcriptase family.</text>
</comment>
<dbReference type="InterPro" id="IPR051083">
    <property type="entry name" value="GrpII_Intron_Splice-Mob/Def"/>
</dbReference>
<dbReference type="RefSeq" id="WP_136451328.1">
    <property type="nucleotide sequence ID" value="NZ_SSTI01000005.1"/>
</dbReference>
<gene>
    <name evidence="3" type="ORF">E5988_07770</name>
</gene>
<evidence type="ECO:0000259" key="2">
    <source>
        <dbReference type="PROSITE" id="PS50878"/>
    </source>
</evidence>
<dbReference type="EMBL" id="SSTI01000005">
    <property type="protein sequence ID" value="THG40079.1"/>
    <property type="molecule type" value="Genomic_DNA"/>
</dbReference>
<dbReference type="InterPro" id="IPR000477">
    <property type="entry name" value="RT_dom"/>
</dbReference>
<dbReference type="CDD" id="cd01646">
    <property type="entry name" value="RT_Bac_retron_I"/>
    <property type="match status" value="1"/>
</dbReference>
<name>A0ABY2QH95_9SPHN</name>
<keyword evidence="4" id="KW-1185">Reference proteome</keyword>
<evidence type="ECO:0000256" key="1">
    <source>
        <dbReference type="ARBA" id="ARBA00034120"/>
    </source>
</evidence>
<dbReference type="GO" id="GO:0003964">
    <property type="term" value="F:RNA-directed DNA polymerase activity"/>
    <property type="evidence" value="ECO:0007669"/>
    <property type="project" value="UniProtKB-KW"/>
</dbReference>
<dbReference type="Pfam" id="PF00078">
    <property type="entry name" value="RVT_1"/>
    <property type="match status" value="1"/>
</dbReference>
<sequence length="534" mass="61582">MQKSFERAIANVVNHGDTDIFPFPIENRLAFDKKPELIALLQAIHDDFDAAIVSRPPTNYGALAPVGYTGFRWATQIDPLWNLYFLSLVIEIGSKIEAVRLPPDRNTVFSYRFQDDDGPDLFSRSYGWRPFMEQATALAANSGFVVSSDISEFYPRLNHHRLDNALRQLPNADACRIRIMSFLSNFSETYSFGLPVGGPAARLLSELTLNQVDRLLYQRQVRFCRFADDYYLFAQTESEAFKALVLLSEILHRNQGLQLQKSKTRIMSSAEFARTNPLARDEDPELSATPLAQSRSALLHLSLHFDPYSTNAHEDYERLKTEIRKYPILEILKSELGKSRINISLTRKLVSTLQYIDQRDLDDAARTLVDNDELLYPVYFSVLSSLKTVFGKLGPAAQRYVVDKVRRTIEDGSPIMAVDLNLQYAVRLLSCLRTEESVSLFTMLYDERSSSALRRDIILAMARWKEWVWLSDRRAFFRSMSPMERRAYIIGSFVLKDEGQHWRSHTRSEFSDLELLTRDWAAERVNRENWEIPL</sequence>
<evidence type="ECO:0000313" key="4">
    <source>
        <dbReference type="Proteomes" id="UP000308038"/>
    </source>
</evidence>
<organism evidence="3 4">
    <name type="scientific">Sphingomonas olei</name>
    <dbReference type="NCBI Taxonomy" id="1886787"/>
    <lineage>
        <taxon>Bacteria</taxon>
        <taxon>Pseudomonadati</taxon>
        <taxon>Pseudomonadota</taxon>
        <taxon>Alphaproteobacteria</taxon>
        <taxon>Sphingomonadales</taxon>
        <taxon>Sphingomonadaceae</taxon>
        <taxon>Sphingomonas</taxon>
    </lineage>
</organism>
<dbReference type="PANTHER" id="PTHR34047:SF8">
    <property type="entry name" value="PROTEIN YKFC"/>
    <property type="match status" value="1"/>
</dbReference>
<comment type="caution">
    <text evidence="3">The sequence shown here is derived from an EMBL/GenBank/DDBJ whole genome shotgun (WGS) entry which is preliminary data.</text>
</comment>
<dbReference type="PROSITE" id="PS50878">
    <property type="entry name" value="RT_POL"/>
    <property type="match status" value="1"/>
</dbReference>
<reference evidence="3 4" key="1">
    <citation type="submission" date="2019-04" db="EMBL/GenBank/DDBJ databases">
        <title>Microbes associate with the intestines of laboratory mice.</title>
        <authorList>
            <person name="Navarre W."/>
            <person name="Wong E."/>
            <person name="Huang K.C."/>
            <person name="Tropini C."/>
            <person name="Ng K."/>
            <person name="Yu B."/>
        </authorList>
    </citation>
    <scope>NUCLEOTIDE SEQUENCE [LARGE SCALE GENOMIC DNA]</scope>
    <source>
        <strain evidence="3 4">NM83_B4-11</strain>
    </source>
</reference>
<feature type="domain" description="Reverse transcriptase" evidence="2">
    <location>
        <begin position="1"/>
        <end position="303"/>
    </location>
</feature>
<keyword evidence="3" id="KW-0548">Nucleotidyltransferase</keyword>
<evidence type="ECO:0000313" key="3">
    <source>
        <dbReference type="EMBL" id="THG40079.1"/>
    </source>
</evidence>
<accession>A0ABY2QH95</accession>
<proteinExistence type="inferred from homology"/>
<dbReference type="Proteomes" id="UP000308038">
    <property type="component" value="Unassembled WGS sequence"/>
</dbReference>
<dbReference type="PANTHER" id="PTHR34047">
    <property type="entry name" value="NUCLEAR INTRON MATURASE 1, MITOCHONDRIAL-RELATED"/>
    <property type="match status" value="1"/>
</dbReference>
<protein>
    <submittedName>
        <fullName evidence="3">RNA-directed DNA polymerase</fullName>
    </submittedName>
</protein>